<dbReference type="GO" id="GO:0051539">
    <property type="term" value="F:4 iron, 4 sulfur cluster binding"/>
    <property type="evidence" value="ECO:0007669"/>
    <property type="project" value="UniProtKB-KW"/>
</dbReference>
<evidence type="ECO:0000256" key="3">
    <source>
        <dbReference type="ARBA" id="ARBA00022741"/>
    </source>
</evidence>
<dbReference type="GO" id="GO:0003677">
    <property type="term" value="F:DNA binding"/>
    <property type="evidence" value="ECO:0007669"/>
    <property type="project" value="UniProtKB-KW"/>
</dbReference>
<dbReference type="InterPro" id="IPR006555">
    <property type="entry name" value="ATP-dep_Helicase_C"/>
</dbReference>
<keyword evidence="9" id="KW-0411">Iron-sulfur</keyword>
<dbReference type="SMART" id="SM00491">
    <property type="entry name" value="HELICc2"/>
    <property type="match status" value="1"/>
</dbReference>
<evidence type="ECO:0000256" key="12">
    <source>
        <dbReference type="ARBA" id="ARBA00023235"/>
    </source>
</evidence>
<dbReference type="RefSeq" id="WP_129258116.1">
    <property type="nucleotide sequence ID" value="NZ_SDKC01000001.1"/>
</dbReference>
<dbReference type="Gene3D" id="1.10.275.40">
    <property type="match status" value="1"/>
</dbReference>
<evidence type="ECO:0000256" key="13">
    <source>
        <dbReference type="ARBA" id="ARBA00038058"/>
    </source>
</evidence>
<reference evidence="15 16" key="1">
    <citation type="submission" date="2019-01" db="EMBL/GenBank/DDBJ databases">
        <title>Blautia sp. nov. KGMB01111 isolated human feces.</title>
        <authorList>
            <person name="Park J.-E."/>
            <person name="Kim J.-S."/>
            <person name="Park S.-H."/>
        </authorList>
    </citation>
    <scope>NUCLEOTIDE SEQUENCE [LARGE SCALE GENOMIC DNA]</scope>
    <source>
        <strain evidence="15 16">KGMB01111</strain>
    </source>
</reference>
<dbReference type="GO" id="GO:0016818">
    <property type="term" value="F:hydrolase activity, acting on acid anhydrides, in phosphorus-containing anhydrides"/>
    <property type="evidence" value="ECO:0007669"/>
    <property type="project" value="InterPro"/>
</dbReference>
<dbReference type="InterPro" id="IPR045028">
    <property type="entry name" value="DinG/Rad3-like"/>
</dbReference>
<dbReference type="Gene3D" id="3.90.320.10">
    <property type="match status" value="1"/>
</dbReference>
<dbReference type="AlphaFoldDB" id="A0A4Q1RIY8"/>
<gene>
    <name evidence="15" type="ORF">ETP43_11155</name>
</gene>
<dbReference type="GO" id="GO:0046872">
    <property type="term" value="F:metal ion binding"/>
    <property type="evidence" value="ECO:0007669"/>
    <property type="project" value="UniProtKB-KW"/>
</dbReference>
<dbReference type="GO" id="GO:0003678">
    <property type="term" value="F:DNA helicase activity"/>
    <property type="evidence" value="ECO:0007669"/>
    <property type="project" value="InterPro"/>
</dbReference>
<evidence type="ECO:0000256" key="5">
    <source>
        <dbReference type="ARBA" id="ARBA00022801"/>
    </source>
</evidence>
<proteinExistence type="inferred from homology"/>
<keyword evidence="12" id="KW-0413">Isomerase</keyword>
<dbReference type="GO" id="GO:0006281">
    <property type="term" value="P:DNA repair"/>
    <property type="evidence" value="ECO:0007669"/>
    <property type="project" value="UniProtKB-KW"/>
</dbReference>
<evidence type="ECO:0000256" key="6">
    <source>
        <dbReference type="ARBA" id="ARBA00022806"/>
    </source>
</evidence>
<keyword evidence="10" id="KW-0238">DNA-binding</keyword>
<feature type="domain" description="Helicase ATP-binding" evidence="14">
    <location>
        <begin position="183"/>
        <end position="428"/>
    </location>
</feature>
<dbReference type="EMBL" id="SDKC01000001">
    <property type="protein sequence ID" value="RXS75714.1"/>
    <property type="molecule type" value="Genomic_DNA"/>
</dbReference>
<dbReference type="GO" id="GO:0005524">
    <property type="term" value="F:ATP binding"/>
    <property type="evidence" value="ECO:0007669"/>
    <property type="project" value="UniProtKB-KW"/>
</dbReference>
<dbReference type="OrthoDB" id="9765586at2"/>
<evidence type="ECO:0000256" key="8">
    <source>
        <dbReference type="ARBA" id="ARBA00023004"/>
    </source>
</evidence>
<evidence type="ECO:0000256" key="7">
    <source>
        <dbReference type="ARBA" id="ARBA00022840"/>
    </source>
</evidence>
<evidence type="ECO:0000256" key="11">
    <source>
        <dbReference type="ARBA" id="ARBA00023204"/>
    </source>
</evidence>
<keyword evidence="7" id="KW-0067">ATP-binding</keyword>
<dbReference type="SUPFAM" id="SSF52540">
    <property type="entry name" value="P-loop containing nucleoside triphosphate hydrolases"/>
    <property type="match status" value="1"/>
</dbReference>
<evidence type="ECO:0000313" key="16">
    <source>
        <dbReference type="Proteomes" id="UP000290106"/>
    </source>
</evidence>
<evidence type="ECO:0000256" key="9">
    <source>
        <dbReference type="ARBA" id="ARBA00023014"/>
    </source>
</evidence>
<dbReference type="InterPro" id="IPR027417">
    <property type="entry name" value="P-loop_NTPase"/>
</dbReference>
<accession>A0A4Q1RIY8</accession>
<dbReference type="Gene3D" id="1.10.30.20">
    <property type="entry name" value="Bacterial XPD DNA helicase, FeS cluster domain"/>
    <property type="match status" value="1"/>
</dbReference>
<dbReference type="InterPro" id="IPR011604">
    <property type="entry name" value="PDDEXK-like_dom_sf"/>
</dbReference>
<evidence type="ECO:0000256" key="4">
    <source>
        <dbReference type="ARBA" id="ARBA00022763"/>
    </source>
</evidence>
<dbReference type="InterPro" id="IPR014013">
    <property type="entry name" value="Helic_SF1/SF2_ATP-bd_DinG/Rad3"/>
</dbReference>
<comment type="caution">
    <text evidence="15">The sequence shown here is derived from an EMBL/GenBank/DDBJ whole genome shotgun (WGS) entry which is preliminary data.</text>
</comment>
<keyword evidence="6 15" id="KW-0347">Helicase</keyword>
<dbReference type="SMART" id="SM00488">
    <property type="entry name" value="DEXDc2"/>
    <property type="match status" value="1"/>
</dbReference>
<dbReference type="Pfam" id="PF13307">
    <property type="entry name" value="Helicase_C_2"/>
    <property type="match status" value="1"/>
</dbReference>
<dbReference type="InterPro" id="IPR010614">
    <property type="entry name" value="RAD3-like_helicase_DEAD"/>
</dbReference>
<dbReference type="Gene3D" id="3.40.50.300">
    <property type="entry name" value="P-loop containing nucleotide triphosphate hydrolases"/>
    <property type="match status" value="2"/>
</dbReference>
<protein>
    <submittedName>
        <fullName evidence="15">DEAD/DEAH box helicase</fullName>
    </submittedName>
</protein>
<dbReference type="PANTHER" id="PTHR11472">
    <property type="entry name" value="DNA REPAIR DEAD HELICASE RAD3/XP-D SUBFAMILY MEMBER"/>
    <property type="match status" value="1"/>
</dbReference>
<dbReference type="InterPro" id="IPR042493">
    <property type="entry name" value="XPD_DNA_FeS"/>
</dbReference>
<keyword evidence="4" id="KW-0227">DNA damage</keyword>
<evidence type="ECO:0000256" key="2">
    <source>
        <dbReference type="ARBA" id="ARBA00022723"/>
    </source>
</evidence>
<keyword evidence="5" id="KW-0378">Hydrolase</keyword>
<organism evidence="15 16">
    <name type="scientific">Blautia faecicola</name>
    <dbReference type="NCBI Taxonomy" id="2509240"/>
    <lineage>
        <taxon>Bacteria</taxon>
        <taxon>Bacillati</taxon>
        <taxon>Bacillota</taxon>
        <taxon>Clostridia</taxon>
        <taxon>Lachnospirales</taxon>
        <taxon>Lachnospiraceae</taxon>
        <taxon>Blautia</taxon>
    </lineage>
</organism>
<keyword evidence="11" id="KW-0234">DNA repair</keyword>
<dbReference type="PANTHER" id="PTHR11472:SF34">
    <property type="entry name" value="REGULATOR OF TELOMERE ELONGATION HELICASE 1"/>
    <property type="match status" value="1"/>
</dbReference>
<keyword evidence="2" id="KW-0479">Metal-binding</keyword>
<evidence type="ECO:0000259" key="14">
    <source>
        <dbReference type="PROSITE" id="PS51193"/>
    </source>
</evidence>
<evidence type="ECO:0000256" key="1">
    <source>
        <dbReference type="ARBA" id="ARBA00022485"/>
    </source>
</evidence>
<evidence type="ECO:0000313" key="15">
    <source>
        <dbReference type="EMBL" id="RXS75714.1"/>
    </source>
</evidence>
<keyword evidence="3" id="KW-0547">Nucleotide-binding</keyword>
<dbReference type="PROSITE" id="PS51193">
    <property type="entry name" value="HELICASE_ATP_BIND_2"/>
    <property type="match status" value="1"/>
</dbReference>
<dbReference type="Proteomes" id="UP000290106">
    <property type="component" value="Unassembled WGS sequence"/>
</dbReference>
<dbReference type="Pfam" id="PF06733">
    <property type="entry name" value="DEAD_2"/>
    <property type="match status" value="1"/>
</dbReference>
<keyword evidence="1" id="KW-0004">4Fe-4S</keyword>
<keyword evidence="16" id="KW-1185">Reference proteome</keyword>
<comment type="similarity">
    <text evidence="13">Belongs to the helicase family. DinG subfamily.</text>
</comment>
<sequence length="782" mass="91708">MEKEEVKISVRDIVEFILRSGDIDNRRGGWADKESLAKGTRIHKKIQRQMGAAYQAEVPLSYRFCYEDLDILVEGRADGIEEKEDHVMVDEIKGVHRDLRYVEEPVLVHLAQAKCYAAIYTEQNQQEQMEVQITYCNMETEEIRRFSYLFDAQELKIWFQKLADTYYVWAHRYQEWKKERNASMTGLEFPFPYREGQRDLVHGVYRTILREKQLFIQAPTGVGKTMSCLYPAVRSVGEGISEKIFYLTAKTITRTVAWEAFEILKKHGLRWKSLLLTAKEKLCVCENMECNPAACARAKGHFERVNDAVFELLEKEEIYDREMLLSYAEKYQVCPYEMSLDLANWVDGVICDYNYVFDPQVYLRRFFAEGIKGDYVFLIDEAHNLVERGREMYSAVLYKEDILKIKKLVKPYRKKLEKALERCNRQMLEWKRECETYRILPAVGNFSLALLSVMGEMENYLEELEDGNLRKELLDFYFEMRSFLYTCDLIDENYVIYTQHDEDGRFRVKLFCVNPAQNLQNCMDKGRSTIFFSATLLPVLYYRQLLSGRSDDYAIYAQTPFAKEQKCLILGRDVSSRYTRRGPEEYGKIAEYIHAVAVSHTGNYMIFFPSYRMMEDIFERYQELYGTDEAEVLLQSSSMQEDEREAFLERFESDSAGTLLGFCVMGGIFAEGIDLIGERLVGAVIVGTGLPQVSYEREILKQFYDGKQENGFDYAYRFPGMNKVLQSAGRVIRTREDRGVILLLDERFCSPDYKGLFPREWEEYVVCDRKGVGKILKEFWER</sequence>
<keyword evidence="8" id="KW-0408">Iron</keyword>
<dbReference type="InterPro" id="IPR006554">
    <property type="entry name" value="Helicase-like_DEXD_c2"/>
</dbReference>
<name>A0A4Q1RIY8_9FIRM</name>
<evidence type="ECO:0000256" key="10">
    <source>
        <dbReference type="ARBA" id="ARBA00023125"/>
    </source>
</evidence>